<evidence type="ECO:0000313" key="7">
    <source>
        <dbReference type="Proteomes" id="UP000318288"/>
    </source>
</evidence>
<dbReference type="GO" id="GO:0016491">
    <property type="term" value="F:oxidoreductase activity"/>
    <property type="evidence" value="ECO:0007669"/>
    <property type="project" value="UniProtKB-KW"/>
</dbReference>
<evidence type="ECO:0000256" key="2">
    <source>
        <dbReference type="ARBA" id="ARBA00022723"/>
    </source>
</evidence>
<keyword evidence="3" id="KW-0560">Oxidoreductase</keyword>
<keyword evidence="5" id="KW-0411">Iron-sulfur</keyword>
<dbReference type="PANTHER" id="PTHR43498">
    <property type="entry name" value="FERREDOXIN:COB-COM HETERODISULFIDE REDUCTASE SUBUNIT A"/>
    <property type="match status" value="1"/>
</dbReference>
<name>A0A5C6ELM4_9BACT</name>
<dbReference type="EMBL" id="SJPW01000005">
    <property type="protein sequence ID" value="TWU50633.1"/>
    <property type="molecule type" value="Genomic_DNA"/>
</dbReference>
<keyword evidence="1" id="KW-0004">4Fe-4S</keyword>
<dbReference type="PROSITE" id="PS51318">
    <property type="entry name" value="TAT"/>
    <property type="match status" value="1"/>
</dbReference>
<evidence type="ECO:0008006" key="8">
    <source>
        <dbReference type="Google" id="ProtNLM"/>
    </source>
</evidence>
<dbReference type="AlphaFoldDB" id="A0A5C6ELM4"/>
<accession>A0A5C6ELM4</accession>
<evidence type="ECO:0000256" key="5">
    <source>
        <dbReference type="ARBA" id="ARBA00023014"/>
    </source>
</evidence>
<evidence type="ECO:0000256" key="1">
    <source>
        <dbReference type="ARBA" id="ARBA00022485"/>
    </source>
</evidence>
<dbReference type="PANTHER" id="PTHR43498:SF1">
    <property type="entry name" value="COB--COM HETERODISULFIDE REDUCTASE IRON-SULFUR SUBUNIT A"/>
    <property type="match status" value="1"/>
</dbReference>
<gene>
    <name evidence="6" type="ORF">Poly51_39260</name>
</gene>
<keyword evidence="7" id="KW-1185">Reference proteome</keyword>
<protein>
    <recommendedName>
        <fullName evidence="8">Ribulose-1,5-biphosphate synthetase</fullName>
    </recommendedName>
</protein>
<dbReference type="InterPro" id="IPR006311">
    <property type="entry name" value="TAT_signal"/>
</dbReference>
<dbReference type="Gene3D" id="3.50.50.60">
    <property type="entry name" value="FAD/NAD(P)-binding domain"/>
    <property type="match status" value="1"/>
</dbReference>
<evidence type="ECO:0000256" key="4">
    <source>
        <dbReference type="ARBA" id="ARBA00023004"/>
    </source>
</evidence>
<dbReference type="GO" id="GO:0046872">
    <property type="term" value="F:metal ion binding"/>
    <property type="evidence" value="ECO:0007669"/>
    <property type="project" value="UniProtKB-KW"/>
</dbReference>
<keyword evidence="2" id="KW-0479">Metal-binding</keyword>
<dbReference type="Proteomes" id="UP000318288">
    <property type="component" value="Unassembled WGS sequence"/>
</dbReference>
<comment type="caution">
    <text evidence="6">The sequence shown here is derived from an EMBL/GenBank/DDBJ whole genome shotgun (WGS) entry which is preliminary data.</text>
</comment>
<evidence type="ECO:0000256" key="3">
    <source>
        <dbReference type="ARBA" id="ARBA00023002"/>
    </source>
</evidence>
<keyword evidence="4" id="KW-0408">Iron</keyword>
<dbReference type="Pfam" id="PF12831">
    <property type="entry name" value="FAD_oxidored"/>
    <property type="match status" value="1"/>
</dbReference>
<dbReference type="InterPro" id="IPR039650">
    <property type="entry name" value="HdrA-like"/>
</dbReference>
<evidence type="ECO:0000313" key="6">
    <source>
        <dbReference type="EMBL" id="TWU50633.1"/>
    </source>
</evidence>
<dbReference type="GO" id="GO:0051539">
    <property type="term" value="F:4 iron, 4 sulfur cluster binding"/>
    <property type="evidence" value="ECO:0007669"/>
    <property type="project" value="UniProtKB-KW"/>
</dbReference>
<proteinExistence type="predicted"/>
<dbReference type="SUPFAM" id="SSF51905">
    <property type="entry name" value="FAD/NAD(P)-binding domain"/>
    <property type="match status" value="1"/>
</dbReference>
<organism evidence="6 7">
    <name type="scientific">Rubripirellula tenax</name>
    <dbReference type="NCBI Taxonomy" id="2528015"/>
    <lineage>
        <taxon>Bacteria</taxon>
        <taxon>Pseudomonadati</taxon>
        <taxon>Planctomycetota</taxon>
        <taxon>Planctomycetia</taxon>
        <taxon>Pirellulales</taxon>
        <taxon>Pirellulaceae</taxon>
        <taxon>Rubripirellula</taxon>
    </lineage>
</organism>
<dbReference type="RefSeq" id="WP_146459345.1">
    <property type="nucleotide sequence ID" value="NZ_SJPW01000005.1"/>
</dbReference>
<dbReference type="OrthoDB" id="9777740at2"/>
<dbReference type="InterPro" id="IPR036188">
    <property type="entry name" value="FAD/NAD-bd_sf"/>
</dbReference>
<sequence>MDSNLFDRRAMLAGTAALVGASTVQSVHAQGVTEAPTDFVSEPERKTTVTRRCDVLVCGGGPAGVSAAIAAARAGASVHILECHGCLGGVWTSGMLSYVIDADKPGFNTELIRRLDEVNTQYGHVAMRPQSWLSYMYDVETMKWVLETYVTELNIGVQLHTRVVAVELDNAKRVRGVITESKSGREAWLADVVIDTTGDGDVGALAGCQFEIGDSAGDDGCPCQPMSLMGVISAPPELLREFTRAGSSDGNHKDRFRAEIERGGFKPSYTKPTVFHMGGSIATVMMNHEYGVRPDSASEITAATFRARNELNNIIRGLRTLPEWKDIRLVTTSEKIGVRDGRRLKGRGVVTKADVVAGRRVSDSVCTSDFCVDIHAIKKSDGGYGNRGIRAKPFEIPMGAMIAAEVDNLMMAGRCISGDFIAHSSYRVTGNAVAMGEYAGVTAAKASQANVAPHEVAYRDVDQKVNQIRTEHDS</sequence>
<reference evidence="6 7" key="1">
    <citation type="submission" date="2019-02" db="EMBL/GenBank/DDBJ databases">
        <title>Deep-cultivation of Planctomycetes and their phenomic and genomic characterization uncovers novel biology.</title>
        <authorList>
            <person name="Wiegand S."/>
            <person name="Jogler M."/>
            <person name="Boedeker C."/>
            <person name="Pinto D."/>
            <person name="Vollmers J."/>
            <person name="Rivas-Marin E."/>
            <person name="Kohn T."/>
            <person name="Peeters S.H."/>
            <person name="Heuer A."/>
            <person name="Rast P."/>
            <person name="Oberbeckmann S."/>
            <person name="Bunk B."/>
            <person name="Jeske O."/>
            <person name="Meyerdierks A."/>
            <person name="Storesund J.E."/>
            <person name="Kallscheuer N."/>
            <person name="Luecker S."/>
            <person name="Lage O.M."/>
            <person name="Pohl T."/>
            <person name="Merkel B.J."/>
            <person name="Hornburger P."/>
            <person name="Mueller R.-W."/>
            <person name="Bruemmer F."/>
            <person name="Labrenz M."/>
            <person name="Spormann A.M."/>
            <person name="Op Den Camp H."/>
            <person name="Overmann J."/>
            <person name="Amann R."/>
            <person name="Jetten M.S.M."/>
            <person name="Mascher T."/>
            <person name="Medema M.H."/>
            <person name="Devos D.P."/>
            <person name="Kaster A.-K."/>
            <person name="Ovreas L."/>
            <person name="Rohde M."/>
            <person name="Galperin M.Y."/>
            <person name="Jogler C."/>
        </authorList>
    </citation>
    <scope>NUCLEOTIDE SEQUENCE [LARGE SCALE GENOMIC DNA]</scope>
    <source>
        <strain evidence="6 7">Poly51</strain>
    </source>
</reference>